<keyword evidence="1" id="KW-0472">Membrane</keyword>
<proteinExistence type="predicted"/>
<feature type="non-terminal residue" evidence="2">
    <location>
        <position position="1"/>
    </location>
</feature>
<dbReference type="Proteomes" id="UP000245138">
    <property type="component" value="Unassembled WGS sequence"/>
</dbReference>
<keyword evidence="1" id="KW-1133">Transmembrane helix</keyword>
<gene>
    <name evidence="2" type="ORF">B4923_20725</name>
</gene>
<feature type="transmembrane region" description="Helical" evidence="1">
    <location>
        <begin position="12"/>
        <end position="30"/>
    </location>
</feature>
<evidence type="ECO:0000313" key="3">
    <source>
        <dbReference type="Proteomes" id="UP000245138"/>
    </source>
</evidence>
<name>A0A2U1TIF7_9GAMM</name>
<dbReference type="AlphaFoldDB" id="A0A2U1TIF7"/>
<organism evidence="2 3">
    <name type="scientific">Brenneria roseae subsp. americana</name>
    <dbReference type="NCBI Taxonomy" id="1508507"/>
    <lineage>
        <taxon>Bacteria</taxon>
        <taxon>Pseudomonadati</taxon>
        <taxon>Pseudomonadota</taxon>
        <taxon>Gammaproteobacteria</taxon>
        <taxon>Enterobacterales</taxon>
        <taxon>Pectobacteriaceae</taxon>
        <taxon>Brenneria</taxon>
    </lineage>
</organism>
<evidence type="ECO:0000256" key="1">
    <source>
        <dbReference type="SAM" id="Phobius"/>
    </source>
</evidence>
<dbReference type="EMBL" id="QDKJ01000046">
    <property type="protein sequence ID" value="PWC09203.1"/>
    <property type="molecule type" value="Genomic_DNA"/>
</dbReference>
<dbReference type="RefSeq" id="WP_211313984.1">
    <property type="nucleotide sequence ID" value="NZ_QDKJ01000046.1"/>
</dbReference>
<comment type="caution">
    <text evidence="2">The sequence shown here is derived from an EMBL/GenBank/DDBJ whole genome shotgun (WGS) entry which is preliminary data.</text>
</comment>
<sequence length="65" mass="7998">LGYVLFQDEQFIAFWFQFFLFLSALCFFKWDIMDAPKINEIVGEKRQHYLEWIEMIDQLTKSKIK</sequence>
<evidence type="ECO:0000313" key="2">
    <source>
        <dbReference type="EMBL" id="PWC09203.1"/>
    </source>
</evidence>
<reference evidence="2 3" key="1">
    <citation type="submission" date="2018-04" db="EMBL/GenBank/DDBJ databases">
        <title>Brenneria corticis sp.nov.</title>
        <authorList>
            <person name="Li Y."/>
        </authorList>
    </citation>
    <scope>NUCLEOTIDE SEQUENCE [LARGE SCALE GENOMIC DNA]</scope>
    <source>
        <strain evidence="2 3">LMG 27715</strain>
    </source>
</reference>
<keyword evidence="3" id="KW-1185">Reference proteome</keyword>
<protein>
    <submittedName>
        <fullName evidence="2">Uncharacterized protein</fullName>
    </submittedName>
</protein>
<accession>A0A2U1TIF7</accession>
<keyword evidence="1" id="KW-0812">Transmembrane</keyword>